<dbReference type="AlphaFoldDB" id="A0A1W1E8T6"/>
<reference evidence="1" key="1">
    <citation type="submission" date="2016-10" db="EMBL/GenBank/DDBJ databases">
        <authorList>
            <person name="de Groot N.N."/>
        </authorList>
    </citation>
    <scope>NUCLEOTIDE SEQUENCE</scope>
</reference>
<accession>A0A1W1E8T6</accession>
<organism evidence="1">
    <name type="scientific">hydrothermal vent metagenome</name>
    <dbReference type="NCBI Taxonomy" id="652676"/>
    <lineage>
        <taxon>unclassified sequences</taxon>
        <taxon>metagenomes</taxon>
        <taxon>ecological metagenomes</taxon>
    </lineage>
</organism>
<evidence type="ECO:0000313" key="1">
    <source>
        <dbReference type="EMBL" id="SFV90340.1"/>
    </source>
</evidence>
<dbReference type="EMBL" id="FPIB01000013">
    <property type="protein sequence ID" value="SFV90340.1"/>
    <property type="molecule type" value="Genomic_DNA"/>
</dbReference>
<sequence length="155" mass="18120">MQFKQISANNSPIQDVILAAFDTRIDVAGGWGYTQKEATVLTDNPQLLPLEQLEHMLVSMRTYLEMNMTLPKEARYGSININEKTRELYSENNKTYHKVTYKISAMKESDYATFIEEYKEGYGKASFDVEAHFRRRKEATLIRIMPYWFNVSQIN</sequence>
<name>A0A1W1E8T6_9ZZZZ</name>
<proteinExistence type="predicted"/>
<protein>
    <submittedName>
        <fullName evidence="1">Uncharacterized protein</fullName>
    </submittedName>
</protein>
<gene>
    <name evidence="1" type="ORF">MNB_SV-4-374</name>
</gene>